<organism evidence="2 3">
    <name type="scientific">Niabella yanshanensis</name>
    <dbReference type="NCBI Taxonomy" id="577386"/>
    <lineage>
        <taxon>Bacteria</taxon>
        <taxon>Pseudomonadati</taxon>
        <taxon>Bacteroidota</taxon>
        <taxon>Chitinophagia</taxon>
        <taxon>Chitinophagales</taxon>
        <taxon>Chitinophagaceae</taxon>
        <taxon>Niabella</taxon>
    </lineage>
</organism>
<dbReference type="Proteomes" id="UP001325680">
    <property type="component" value="Chromosome"/>
</dbReference>
<gene>
    <name evidence="2" type="ORF">U0035_13605</name>
</gene>
<dbReference type="Pfam" id="PF11138">
    <property type="entry name" value="DUF2911"/>
    <property type="match status" value="1"/>
</dbReference>
<evidence type="ECO:0000256" key="1">
    <source>
        <dbReference type="SAM" id="SignalP"/>
    </source>
</evidence>
<name>A0ABZ0W252_9BACT</name>
<dbReference type="InterPro" id="IPR021314">
    <property type="entry name" value="DUF2911"/>
</dbReference>
<accession>A0ABZ0W252</accession>
<dbReference type="RefSeq" id="WP_114790315.1">
    <property type="nucleotide sequence ID" value="NZ_CP139960.1"/>
</dbReference>
<keyword evidence="3" id="KW-1185">Reference proteome</keyword>
<feature type="chain" id="PRO_5046252264" evidence="1">
    <location>
        <begin position="21"/>
        <end position="186"/>
    </location>
</feature>
<reference evidence="2 3" key="1">
    <citation type="submission" date="2023-12" db="EMBL/GenBank/DDBJ databases">
        <title>Genome sequencing and assembly of bacterial species from a model synthetic community.</title>
        <authorList>
            <person name="Hogle S.L."/>
        </authorList>
    </citation>
    <scope>NUCLEOTIDE SEQUENCE [LARGE SCALE GENOMIC DNA]</scope>
    <source>
        <strain evidence="2 3">HAMBI_3031</strain>
    </source>
</reference>
<proteinExistence type="predicted"/>
<keyword evidence="1" id="KW-0732">Signal</keyword>
<dbReference type="EMBL" id="CP139960">
    <property type="protein sequence ID" value="WQD36703.1"/>
    <property type="molecule type" value="Genomic_DNA"/>
</dbReference>
<sequence length="186" mass="20857">MKKWMFLVAGIIAGSQFAAAQQWAPVDKSPLDQIYFPIDYPSQKVKGTKEPLRLRVIYSRPNRGNRQIFGSEIVPYGKVWRLGANEATELDLFTEARVGGKKIPPGRYTLYALVDEKNWTFIINKETDTWGAFKYDPAKDVCRVTALVEKVDKPIESLTIDLEKSGTGVNLVAGWDTVSATLPISF</sequence>
<evidence type="ECO:0000313" key="3">
    <source>
        <dbReference type="Proteomes" id="UP001325680"/>
    </source>
</evidence>
<feature type="signal peptide" evidence="1">
    <location>
        <begin position="1"/>
        <end position="20"/>
    </location>
</feature>
<protein>
    <submittedName>
        <fullName evidence="2">DUF2911 domain-containing protein</fullName>
    </submittedName>
</protein>
<evidence type="ECO:0000313" key="2">
    <source>
        <dbReference type="EMBL" id="WQD36703.1"/>
    </source>
</evidence>